<proteinExistence type="inferred from homology"/>
<evidence type="ECO:0000259" key="7">
    <source>
        <dbReference type="Pfam" id="PF03755"/>
    </source>
</evidence>
<dbReference type="InterPro" id="IPR005229">
    <property type="entry name" value="YicC/YloC-like"/>
</dbReference>
<dbReference type="GO" id="GO:0016787">
    <property type="term" value="F:hydrolase activity"/>
    <property type="evidence" value="ECO:0007669"/>
    <property type="project" value="UniProtKB-KW"/>
</dbReference>
<accession>A0A538SL71</accession>
<keyword evidence="4" id="KW-0378">Hydrolase</keyword>
<evidence type="ECO:0000256" key="3">
    <source>
        <dbReference type="ARBA" id="ARBA00022759"/>
    </source>
</evidence>
<dbReference type="PANTHER" id="PTHR30636">
    <property type="entry name" value="UPF0701 PROTEIN YICC"/>
    <property type="match status" value="1"/>
</dbReference>
<sequence>MIRSMTGYGSAELEREGQRLSAEVRSVNHRFCEVSIRAPKLVSLFEDQIRQLIQERFSRGKITIGISWGGVGESGEVLTLNVPVVERYVSLLQQLRERYRLDGELSVGTLATLPDVFTWEHTALSDEQTWTLVKTVVDRACENMNAMKAREGEALARDLEKRLRILRAELDRVVERAPFRPKEAKERLQSRLKVMLDDVEMDPARIAQELALMADRLDCTEECVRLSAHIDQFRSLMDGPELAGRKLNFLLQEMNREANTIGSKANDVEIAHAVVVIKDEVERLREQVQNVE</sequence>
<gene>
    <name evidence="9" type="ORF">E6K72_09560</name>
</gene>
<dbReference type="AlphaFoldDB" id="A0A538SL71"/>
<evidence type="ECO:0000256" key="2">
    <source>
        <dbReference type="ARBA" id="ARBA00022722"/>
    </source>
</evidence>
<evidence type="ECO:0000256" key="4">
    <source>
        <dbReference type="ARBA" id="ARBA00022801"/>
    </source>
</evidence>
<feature type="domain" description="Endoribonuclease YicC-like N-terminal" evidence="7">
    <location>
        <begin position="2"/>
        <end position="156"/>
    </location>
</feature>
<dbReference type="NCBIfam" id="TIGR00255">
    <property type="entry name" value="YicC/YloC family endoribonuclease"/>
    <property type="match status" value="1"/>
</dbReference>
<dbReference type="InterPro" id="IPR013551">
    <property type="entry name" value="YicC-like_C"/>
</dbReference>
<evidence type="ECO:0000313" key="10">
    <source>
        <dbReference type="Proteomes" id="UP000317716"/>
    </source>
</evidence>
<evidence type="ECO:0000313" key="9">
    <source>
        <dbReference type="EMBL" id="TMQ52117.1"/>
    </source>
</evidence>
<evidence type="ECO:0000256" key="5">
    <source>
        <dbReference type="ARBA" id="ARBA00035648"/>
    </source>
</evidence>
<protein>
    <submittedName>
        <fullName evidence="9">YicC family protein</fullName>
    </submittedName>
</protein>
<evidence type="ECO:0000256" key="1">
    <source>
        <dbReference type="ARBA" id="ARBA00001968"/>
    </source>
</evidence>
<reference evidence="9 10" key="1">
    <citation type="journal article" date="2019" name="Nat. Microbiol.">
        <title>Mediterranean grassland soil C-N compound turnover is dependent on rainfall and depth, and is mediated by genomically divergent microorganisms.</title>
        <authorList>
            <person name="Diamond S."/>
            <person name="Andeer P.F."/>
            <person name="Li Z."/>
            <person name="Crits-Christoph A."/>
            <person name="Burstein D."/>
            <person name="Anantharaman K."/>
            <person name="Lane K.R."/>
            <person name="Thomas B.C."/>
            <person name="Pan C."/>
            <person name="Northen T.R."/>
            <person name="Banfield J.F."/>
        </authorList>
    </citation>
    <scope>NUCLEOTIDE SEQUENCE [LARGE SCALE GENOMIC DNA]</scope>
    <source>
        <strain evidence="9">WS_2</strain>
    </source>
</reference>
<dbReference type="EMBL" id="VBOS01000337">
    <property type="protein sequence ID" value="TMQ52117.1"/>
    <property type="molecule type" value="Genomic_DNA"/>
</dbReference>
<evidence type="ECO:0000259" key="8">
    <source>
        <dbReference type="Pfam" id="PF08340"/>
    </source>
</evidence>
<comment type="cofactor">
    <cofactor evidence="1">
        <name>a divalent metal cation</name>
        <dbReference type="ChEBI" id="CHEBI:60240"/>
    </cofactor>
</comment>
<dbReference type="PANTHER" id="PTHR30636:SF3">
    <property type="entry name" value="UPF0701 PROTEIN YICC"/>
    <property type="match status" value="1"/>
</dbReference>
<feature type="coiled-coil region" evidence="6">
    <location>
        <begin position="149"/>
        <end position="176"/>
    </location>
</feature>
<keyword evidence="6" id="KW-0175">Coiled coil</keyword>
<feature type="domain" description="Endoribonuclease YicC-like C-terminal" evidence="8">
    <location>
        <begin position="175"/>
        <end position="292"/>
    </location>
</feature>
<organism evidence="9 10">
    <name type="scientific">Eiseniibacteriota bacterium</name>
    <dbReference type="NCBI Taxonomy" id="2212470"/>
    <lineage>
        <taxon>Bacteria</taxon>
        <taxon>Candidatus Eiseniibacteriota</taxon>
    </lineage>
</organism>
<evidence type="ECO:0000256" key="6">
    <source>
        <dbReference type="SAM" id="Coils"/>
    </source>
</evidence>
<dbReference type="Proteomes" id="UP000317716">
    <property type="component" value="Unassembled WGS sequence"/>
</dbReference>
<comment type="similarity">
    <text evidence="5">Belongs to the YicC/YloC family.</text>
</comment>
<keyword evidence="3" id="KW-0255">Endonuclease</keyword>
<dbReference type="Pfam" id="PF03755">
    <property type="entry name" value="YicC-like_N"/>
    <property type="match status" value="1"/>
</dbReference>
<comment type="caution">
    <text evidence="9">The sequence shown here is derived from an EMBL/GenBank/DDBJ whole genome shotgun (WGS) entry which is preliminary data.</text>
</comment>
<dbReference type="GO" id="GO:0004521">
    <property type="term" value="F:RNA endonuclease activity"/>
    <property type="evidence" value="ECO:0007669"/>
    <property type="project" value="InterPro"/>
</dbReference>
<dbReference type="InterPro" id="IPR013527">
    <property type="entry name" value="YicC-like_N"/>
</dbReference>
<keyword evidence="2" id="KW-0540">Nuclease</keyword>
<dbReference type="Pfam" id="PF08340">
    <property type="entry name" value="YicC-like_C"/>
    <property type="match status" value="1"/>
</dbReference>
<name>A0A538SL71_UNCEI</name>